<keyword evidence="2" id="KW-1185">Reference proteome</keyword>
<dbReference type="EMBL" id="CP012154">
    <property type="protein sequence ID" value="AKS40892.1"/>
    <property type="molecule type" value="Genomic_DNA"/>
</dbReference>
<sequence>MRLQLIAAITLVLASGLARAQGEINVLTDLNSPFPPGCIALSLPDAPASANNTLFDEEISAPSVGSQVRDSVVRVTIWRVGCHDPGFSIVMVRLQAVEFPASSFVMVPRVFADAGITDFPLHEGQLLPHPAISDAGASSEVITPEGRTYMLAVNPTTFNDPESFFLPEDYNGEFTMELFWGDFSPVAAPFGELFPLNAYDPDFDPPQFGAQILHGRMSGQYVFDGIPSTGFQLMVGEQSDDSNFIFAIFFTYLNGEPIWVVGTTGGEAPGIPAIELGMLRLTGGEFFGLGPGSFDNSDLVIEEVGSIFIDPLDCNTLLLGYDFSPIGGGTGVLEAERFIRIAGYDCNPWQE</sequence>
<dbReference type="RefSeq" id="WP_049724568.1">
    <property type="nucleotide sequence ID" value="NZ_CP012154.1"/>
</dbReference>
<reference evidence="1 2" key="1">
    <citation type="submission" date="2015-07" db="EMBL/GenBank/DDBJ databases">
        <authorList>
            <person name="Noorani M."/>
        </authorList>
    </citation>
    <scope>NUCLEOTIDE SEQUENCE [LARGE SCALE GENOMIC DNA]</scope>
    <source>
        <strain evidence="1 2">KCTC 42284</strain>
    </source>
</reference>
<proteinExistence type="predicted"/>
<evidence type="ECO:0000313" key="2">
    <source>
        <dbReference type="Proteomes" id="UP000066624"/>
    </source>
</evidence>
<gene>
    <name evidence="1" type="ORF">WM2015_510</name>
</gene>
<dbReference type="Proteomes" id="UP000066624">
    <property type="component" value="Chromosome"/>
</dbReference>
<evidence type="ECO:0000313" key="1">
    <source>
        <dbReference type="EMBL" id="AKS40892.1"/>
    </source>
</evidence>
<dbReference type="KEGG" id="wma:WM2015_510"/>
<accession>A0A0K0XTE2</accession>
<organism evidence="1 2">
    <name type="scientific">Wenzhouxiangella marina</name>
    <dbReference type="NCBI Taxonomy" id="1579979"/>
    <lineage>
        <taxon>Bacteria</taxon>
        <taxon>Pseudomonadati</taxon>
        <taxon>Pseudomonadota</taxon>
        <taxon>Gammaproteobacteria</taxon>
        <taxon>Chromatiales</taxon>
        <taxon>Wenzhouxiangellaceae</taxon>
        <taxon>Wenzhouxiangella</taxon>
    </lineage>
</organism>
<dbReference type="STRING" id="1579979.WM2015_510"/>
<name>A0A0K0XTE2_9GAMM</name>
<protein>
    <submittedName>
        <fullName evidence="1">Uncharacterized protein</fullName>
    </submittedName>
</protein>
<dbReference type="OrthoDB" id="5927922at2"/>
<dbReference type="AlphaFoldDB" id="A0A0K0XTE2"/>